<evidence type="ECO:0000313" key="3">
    <source>
        <dbReference type="Proteomes" id="UP000184233"/>
    </source>
</evidence>
<evidence type="ECO:0000313" key="2">
    <source>
        <dbReference type="EMBL" id="OJX59996.1"/>
    </source>
</evidence>
<sequence>MTIPTPLAIGVLCTLIAPFAIVSASAQFDDLGKITGSVQLDAQTYSKDTLIGAPEVPEKILSNAFVNLLYTRGKFTAGLRFESYQNPLLGIDPRYASTGAGTGIGIPYRFFTYSDTHFEITGGNFYEQFGSGMILRTYEERNLGFDNSIDGVRARFMPIDGIKLTGFIGRQRSFFDLSEGIMRGADLSLDINSIDENLLPRDMQVQLGGSMVSRFQPDLDDFLKLPENVMAWSTRARLGYQDVNLDMEYAHKINDPSAANGQSFNTGNAIYANLSYARQGLGVNLAAKRIDNMDFRSDRTATGNVQTVNYLPALTKQHTWRLITLYPYATQPTGEFAVQADVTFTIPKGSFLGDDETTVSLNYSEVRALDTTWTTDLRYDAKFMWSDRKYYQDANIEIQRKWGRKFKTTFSFIHLKYDQDIIERRAAPTEKKYGLITADFAVLELWWQTARGQSLRTEFQYMKVTHEAGAQLALQNGDWAMALFEYTVSPSWFFTVFDEYNFGNNDEALRVHYPNATVAYVKDALRLQAGYGRVRGGILCVGGICRPVPASNGFTLGLTYTF</sequence>
<feature type="signal peptide" evidence="1">
    <location>
        <begin position="1"/>
        <end position="26"/>
    </location>
</feature>
<dbReference type="Proteomes" id="UP000184233">
    <property type="component" value="Unassembled WGS sequence"/>
</dbReference>
<reference evidence="2 3" key="1">
    <citation type="submission" date="2016-09" db="EMBL/GenBank/DDBJ databases">
        <title>Genome-resolved meta-omics ties microbial dynamics to process performance in biotechnology for thiocyanate degradation.</title>
        <authorList>
            <person name="Kantor R.S."/>
            <person name="Huddy R.J."/>
            <person name="Iyer R."/>
            <person name="Thomas B.C."/>
            <person name="Brown C.T."/>
            <person name="Anantharaman K."/>
            <person name="Tringe S."/>
            <person name="Hettich R.L."/>
            <person name="Harrison S.T."/>
            <person name="Banfield J.F."/>
        </authorList>
    </citation>
    <scope>NUCLEOTIDE SEQUENCE [LARGE SCALE GENOMIC DNA]</scope>
    <source>
        <strain evidence="2">59-99</strain>
    </source>
</reference>
<dbReference type="InterPro" id="IPR046070">
    <property type="entry name" value="DUF6029"/>
</dbReference>
<dbReference type="Pfam" id="PF19494">
    <property type="entry name" value="DUF6029"/>
    <property type="match status" value="1"/>
</dbReference>
<gene>
    <name evidence="2" type="ORF">BGO89_08380</name>
</gene>
<organism evidence="2 3">
    <name type="scientific">Candidatus Kapaibacterium thiocyanatum</name>
    <dbReference type="NCBI Taxonomy" id="1895771"/>
    <lineage>
        <taxon>Bacteria</taxon>
        <taxon>Pseudomonadati</taxon>
        <taxon>Candidatus Kapaibacteriota</taxon>
        <taxon>Candidatus Kapaibacteriia</taxon>
        <taxon>Candidatus Kapaibacteriales</taxon>
        <taxon>Candidatus Kapaibacteriaceae</taxon>
        <taxon>Candidatus Kapaibacterium</taxon>
    </lineage>
</organism>
<dbReference type="EMBL" id="MKVH01000008">
    <property type="protein sequence ID" value="OJX59996.1"/>
    <property type="molecule type" value="Genomic_DNA"/>
</dbReference>
<evidence type="ECO:0008006" key="4">
    <source>
        <dbReference type="Google" id="ProtNLM"/>
    </source>
</evidence>
<name>A0A1M3L3R3_9BACT</name>
<keyword evidence="1" id="KW-0732">Signal</keyword>
<dbReference type="STRING" id="1895771.BGO89_08380"/>
<comment type="caution">
    <text evidence="2">The sequence shown here is derived from an EMBL/GenBank/DDBJ whole genome shotgun (WGS) entry which is preliminary data.</text>
</comment>
<protein>
    <recommendedName>
        <fullName evidence="4">TonB-dependent receptor-like beta-barrel domain-containing protein</fullName>
    </recommendedName>
</protein>
<feature type="chain" id="PRO_5012273716" description="TonB-dependent receptor-like beta-barrel domain-containing protein" evidence="1">
    <location>
        <begin position="27"/>
        <end position="562"/>
    </location>
</feature>
<proteinExistence type="predicted"/>
<accession>A0A1M3L3R3</accession>
<evidence type="ECO:0000256" key="1">
    <source>
        <dbReference type="SAM" id="SignalP"/>
    </source>
</evidence>
<dbReference type="AlphaFoldDB" id="A0A1M3L3R3"/>